<evidence type="ECO:0000256" key="5">
    <source>
        <dbReference type="ARBA" id="ARBA00022771"/>
    </source>
</evidence>
<dbReference type="InterPro" id="IPR001374">
    <property type="entry name" value="R3H_dom"/>
</dbReference>
<dbReference type="FunCoup" id="A0A066WGN8">
    <property type="interactions" value="634"/>
</dbReference>
<comment type="similarity">
    <text evidence="2">Belongs to the NFX1 family.</text>
</comment>
<dbReference type="SMART" id="SM00438">
    <property type="entry name" value="ZnF_NFX"/>
    <property type="match status" value="8"/>
</dbReference>
<keyword evidence="9" id="KW-0539">Nucleus</keyword>
<gene>
    <name evidence="12" type="ORF">K437DRAFT_242616</name>
</gene>
<dbReference type="CDD" id="cd06008">
    <property type="entry name" value="NF-X1-zinc-finger"/>
    <property type="match status" value="5"/>
</dbReference>
<dbReference type="PANTHER" id="PTHR12360:SF12">
    <property type="entry name" value="TRANSCRIPTIONAL REPRESSOR NF-X1"/>
    <property type="match status" value="1"/>
</dbReference>
<dbReference type="GeneID" id="25263096"/>
<feature type="region of interest" description="Disordered" evidence="10">
    <location>
        <begin position="1"/>
        <end position="160"/>
    </location>
</feature>
<feature type="compositionally biased region" description="Basic residues" evidence="10">
    <location>
        <begin position="47"/>
        <end position="60"/>
    </location>
</feature>
<dbReference type="InParanoid" id="A0A066WGN8"/>
<dbReference type="GO" id="GO:0008270">
    <property type="term" value="F:zinc ion binding"/>
    <property type="evidence" value="ECO:0007669"/>
    <property type="project" value="UniProtKB-KW"/>
</dbReference>
<dbReference type="PANTHER" id="PTHR12360">
    <property type="entry name" value="NUCLEAR TRANSCRIPTION FACTOR, X-BOX BINDING 1 NFX1"/>
    <property type="match status" value="1"/>
</dbReference>
<evidence type="ECO:0000256" key="10">
    <source>
        <dbReference type="SAM" id="MobiDB-lite"/>
    </source>
</evidence>
<evidence type="ECO:0000256" key="4">
    <source>
        <dbReference type="ARBA" id="ARBA00022737"/>
    </source>
</evidence>
<dbReference type="Pfam" id="PF01424">
    <property type="entry name" value="R3H"/>
    <property type="match status" value="1"/>
</dbReference>
<name>A0A066WGN8_TILAU</name>
<dbReference type="InterPro" id="IPR036867">
    <property type="entry name" value="R3H_dom_sf"/>
</dbReference>
<dbReference type="Proteomes" id="UP000027361">
    <property type="component" value="Unassembled WGS sequence"/>
</dbReference>
<evidence type="ECO:0000256" key="1">
    <source>
        <dbReference type="ARBA" id="ARBA00004123"/>
    </source>
</evidence>
<dbReference type="AlphaFoldDB" id="A0A066WGN8"/>
<dbReference type="InterPro" id="IPR034078">
    <property type="entry name" value="NFX1_fam"/>
</dbReference>
<dbReference type="RefSeq" id="XP_013246006.1">
    <property type="nucleotide sequence ID" value="XM_013390552.1"/>
</dbReference>
<keyword evidence="8" id="KW-0804">Transcription</keyword>
<evidence type="ECO:0000256" key="2">
    <source>
        <dbReference type="ARBA" id="ARBA00007269"/>
    </source>
</evidence>
<feature type="compositionally biased region" description="Low complexity" evidence="10">
    <location>
        <begin position="109"/>
        <end position="124"/>
    </location>
</feature>
<protein>
    <recommendedName>
        <fullName evidence="11">R3H domain-containing protein</fullName>
    </recommendedName>
</protein>
<accession>A0A066WGN8</accession>
<keyword evidence="13" id="KW-1185">Reference proteome</keyword>
<reference evidence="12 13" key="1">
    <citation type="submission" date="2014-05" db="EMBL/GenBank/DDBJ databases">
        <title>Draft genome sequence of a rare smut relative, Tilletiaria anomala UBC 951.</title>
        <authorList>
            <consortium name="DOE Joint Genome Institute"/>
            <person name="Toome M."/>
            <person name="Kuo A."/>
            <person name="Henrissat B."/>
            <person name="Lipzen A."/>
            <person name="Tritt A."/>
            <person name="Yoshinaga Y."/>
            <person name="Zane M."/>
            <person name="Barry K."/>
            <person name="Grigoriev I.V."/>
            <person name="Spatafora J.W."/>
            <person name="Aimea M.C."/>
        </authorList>
    </citation>
    <scope>NUCLEOTIDE SEQUENCE [LARGE SCALE GENOMIC DNA]</scope>
    <source>
        <strain evidence="12 13">UBC 951</strain>
    </source>
</reference>
<comment type="subcellular location">
    <subcellularLocation>
        <location evidence="1">Nucleus</location>
    </subcellularLocation>
</comment>
<dbReference type="GO" id="GO:0005634">
    <property type="term" value="C:nucleus"/>
    <property type="evidence" value="ECO:0007669"/>
    <property type="project" value="UniProtKB-SubCell"/>
</dbReference>
<evidence type="ECO:0000256" key="9">
    <source>
        <dbReference type="ARBA" id="ARBA00023242"/>
    </source>
</evidence>
<keyword evidence="7" id="KW-0805">Transcription regulation</keyword>
<dbReference type="Gene3D" id="3.30.1370.50">
    <property type="entry name" value="R3H-like domain"/>
    <property type="match status" value="1"/>
</dbReference>
<evidence type="ECO:0000256" key="7">
    <source>
        <dbReference type="ARBA" id="ARBA00023015"/>
    </source>
</evidence>
<comment type="caution">
    <text evidence="12">The sequence shown here is derived from an EMBL/GenBank/DDBJ whole genome shotgun (WGS) entry which is preliminary data.</text>
</comment>
<dbReference type="GO" id="GO:0000981">
    <property type="term" value="F:DNA-binding transcription factor activity, RNA polymerase II-specific"/>
    <property type="evidence" value="ECO:0007669"/>
    <property type="project" value="TreeGrafter"/>
</dbReference>
<dbReference type="GO" id="GO:0000122">
    <property type="term" value="P:negative regulation of transcription by RNA polymerase II"/>
    <property type="evidence" value="ECO:0007669"/>
    <property type="project" value="TreeGrafter"/>
</dbReference>
<dbReference type="SUPFAM" id="SSF82708">
    <property type="entry name" value="R3H domain"/>
    <property type="match status" value="1"/>
</dbReference>
<dbReference type="InterPro" id="IPR000967">
    <property type="entry name" value="Znf_NFX1"/>
</dbReference>
<evidence type="ECO:0000256" key="8">
    <source>
        <dbReference type="ARBA" id="ARBA00023163"/>
    </source>
</evidence>
<organism evidence="12 13">
    <name type="scientific">Tilletiaria anomala (strain ATCC 24038 / CBS 436.72 / UBC 951)</name>
    <dbReference type="NCBI Taxonomy" id="1037660"/>
    <lineage>
        <taxon>Eukaryota</taxon>
        <taxon>Fungi</taxon>
        <taxon>Dikarya</taxon>
        <taxon>Basidiomycota</taxon>
        <taxon>Ustilaginomycotina</taxon>
        <taxon>Exobasidiomycetes</taxon>
        <taxon>Georgefischeriales</taxon>
        <taxon>Tilletiariaceae</taxon>
        <taxon>Tilletiaria</taxon>
    </lineage>
</organism>
<feature type="domain" description="R3H" evidence="11">
    <location>
        <begin position="837"/>
        <end position="899"/>
    </location>
</feature>
<keyword evidence="5" id="KW-0863">Zinc-finger</keyword>
<dbReference type="HOGENOM" id="CLU_005714_3_0_1"/>
<dbReference type="OrthoDB" id="6512771at2759"/>
<dbReference type="EMBL" id="JMSN01000004">
    <property type="protein sequence ID" value="KDN53167.1"/>
    <property type="molecule type" value="Genomic_DNA"/>
</dbReference>
<feature type="compositionally biased region" description="Acidic residues" evidence="10">
    <location>
        <begin position="1146"/>
        <end position="1155"/>
    </location>
</feature>
<dbReference type="OMA" id="CPHPCDS"/>
<evidence type="ECO:0000259" key="11">
    <source>
        <dbReference type="PROSITE" id="PS51061"/>
    </source>
</evidence>
<keyword evidence="3" id="KW-0479">Metal-binding</keyword>
<evidence type="ECO:0000313" key="12">
    <source>
        <dbReference type="EMBL" id="KDN53167.1"/>
    </source>
</evidence>
<feature type="region of interest" description="Disordered" evidence="10">
    <location>
        <begin position="1125"/>
        <end position="1155"/>
    </location>
</feature>
<keyword evidence="4" id="KW-0677">Repeat</keyword>
<evidence type="ECO:0000256" key="6">
    <source>
        <dbReference type="ARBA" id="ARBA00022833"/>
    </source>
</evidence>
<evidence type="ECO:0000256" key="3">
    <source>
        <dbReference type="ARBA" id="ARBA00022723"/>
    </source>
</evidence>
<dbReference type="GO" id="GO:0000977">
    <property type="term" value="F:RNA polymerase II transcription regulatory region sequence-specific DNA binding"/>
    <property type="evidence" value="ECO:0007669"/>
    <property type="project" value="TreeGrafter"/>
</dbReference>
<dbReference type="SMART" id="SM00393">
    <property type="entry name" value="R3H"/>
    <property type="match status" value="1"/>
</dbReference>
<feature type="compositionally biased region" description="Polar residues" evidence="10">
    <location>
        <begin position="16"/>
        <end position="26"/>
    </location>
</feature>
<keyword evidence="6" id="KW-0862">Zinc</keyword>
<dbReference type="STRING" id="1037660.A0A066WGN8"/>
<dbReference type="PROSITE" id="PS51061">
    <property type="entry name" value="R3H"/>
    <property type="match status" value="1"/>
</dbReference>
<evidence type="ECO:0000313" key="13">
    <source>
        <dbReference type="Proteomes" id="UP000027361"/>
    </source>
</evidence>
<sequence length="1155" mass="123067">MSNESAHLTPGVLNPAANSWQPQTSRAAIEHGQGCGPIERQPANGKPARKSTGRTGRGAKRAVNGAPSEAQQQQQQQTGQGKGRNRGKSKPNAQRKPELSLSGDSHPNSTTASDLSDSALASKAASRRQKFGTKLTSSDKPTQPARRPPDPSSAFPLRDDYPDLRSRLIAELSHGQYDCVICYSTVATRQPVWSCSQCSAVLHLNCAKQWAERSVKQMEEQNAMQENAEIRARRGTWRCPSCQYAREDVPHNYWCWCGRVMDPSPQNTPPGSVRIPHGCGQKCTKGNCAHACTELCHPAACPPCPVTVSRRCFCGKKTVTIRCSQLTRTSRVAMLGLAENGLGSELGGISCTDVCGKALNCGVHTCQSVCHAGKCGDCTVTKEANCYCGRDTKIMLCGQGQEIKSYSIAGDESWDGYWSCEQLCERKFDCRHHACKRTCHPLSRQAATCSRSPSLVSTCPCGATSVAGRTSCTDAIPTCQNTCKKDLPCDHQCVGLCHAGDCAPCAVPTTRPCRCGEAKQTLVCSARQAAGGGEQDVLCKMVCKALRNCGKHQCNRQCCPLYFQAKSKSKKRPTPAELEMQDPMGFHACDVPCGKPLSCKLHSCERSCHRGPCGRCLQSSFEEAVCHCGRTVMEPPIQCGTQIQCNFPCTRPPPPCGHPPLPHNCHQEEDCPPCVYLTDRLCHCKKTVVPNVPCSRTNVHCGVQCGSVLGCGFHRCQGVCHQAPADCGPCTQMCGKPRKLCGHACPTPCHAPGMCPETEACQALTVLQCGCGHVQQKVKCGVSMHKPNAERSLKCNDSCAIAQRNAKMAEALGLSVGDKAGPTQYPDSVLAFYASRRKEAEQVEQLLTDFIKSPRHGTILPVANKEVRQFTHELATCYGLASESVDEEPRRSVMLRRGGGGSASALPTRSLNDAWKEKAAESALLSTSAARRAQSVTLTQLRRQPSAGVSAPASATPLSSWNSFILEGVFGQDEASLRAVLSPRLGEAVAYGTKWLTHEDVLVHPVLRAAMGTAAIDAAGRAIVSAFEPVRSLCGKSSSSSGPPVARALRPATVDLLSPSLPVLRRGSSATENRAATGSAWSSHVLLEHAVVPAAVRSAPVSGRATPMHGYAPSGGGPLLMAAAAARGQGGAVGSPSPPPVVPEGDVPDSWDDSV</sequence>
<proteinExistence type="inferred from homology"/>